<feature type="transmembrane region" description="Helical" evidence="6">
    <location>
        <begin position="75"/>
        <end position="95"/>
    </location>
</feature>
<dbReference type="InterPro" id="IPR018461">
    <property type="entry name" value="Na/H_Antiport_NhaC-like_C"/>
</dbReference>
<reference evidence="9 12" key="2">
    <citation type="submission" date="2017-10" db="EMBL/GenBank/DDBJ databases">
        <title>Draft genome sequences of Aggregatibacter actinomycetemcomitans strains 310a and 310b.</title>
        <authorList>
            <person name="May A.C."/>
            <person name="Ohta H."/>
            <person name="Maeda H."/>
            <person name="Kokeguchi S."/>
            <person name="Cugini C."/>
        </authorList>
    </citation>
    <scope>NUCLEOTIDE SEQUENCE [LARGE SCALE GENOMIC DNA]</scope>
    <source>
        <strain evidence="9 12">310b</strain>
    </source>
</reference>
<dbReference type="PANTHER" id="PTHR43478:SF1">
    <property type="entry name" value="NA+_H+ ANTIPORTER NHAC-LIKE C-TERMINAL DOMAIN-CONTAINING PROTEIN"/>
    <property type="match status" value="1"/>
</dbReference>
<dbReference type="EMBL" id="PCGW01000003">
    <property type="protein sequence ID" value="PHO21246.1"/>
    <property type="molecule type" value="Genomic_DNA"/>
</dbReference>
<evidence type="ECO:0000256" key="5">
    <source>
        <dbReference type="ARBA" id="ARBA00023136"/>
    </source>
</evidence>
<feature type="transmembrane region" description="Helical" evidence="6">
    <location>
        <begin position="298"/>
        <end position="320"/>
    </location>
</feature>
<name>A0A5D0EK30_AGGAC</name>
<keyword evidence="5 6" id="KW-0472">Membrane</keyword>
<dbReference type="AlphaFoldDB" id="A0A5D0EK30"/>
<evidence type="ECO:0000256" key="2">
    <source>
        <dbReference type="ARBA" id="ARBA00022475"/>
    </source>
</evidence>
<feature type="transmembrane region" description="Helical" evidence="6">
    <location>
        <begin position="6"/>
        <end position="26"/>
    </location>
</feature>
<accession>A0A5D0EK30</accession>
<dbReference type="RefSeq" id="WP_005543104.1">
    <property type="nucleotide sequence ID" value="NZ_CP012959.1"/>
</dbReference>
<dbReference type="KEGG" id="aact:ACT75_00545"/>
<dbReference type="PANTHER" id="PTHR43478">
    <property type="entry name" value="NA+/H+ ANTIPORTER-RELATED"/>
    <property type="match status" value="1"/>
</dbReference>
<feature type="domain" description="Na+/H+ antiporter NhaC-like C-terminal" evidence="7">
    <location>
        <begin position="165"/>
        <end position="485"/>
    </location>
</feature>
<evidence type="ECO:0000313" key="10">
    <source>
        <dbReference type="EMBL" id="TYA38120.1"/>
    </source>
</evidence>
<keyword evidence="2" id="KW-1003">Cell membrane</keyword>
<feature type="transmembrane region" description="Helical" evidence="6">
    <location>
        <begin position="489"/>
        <end position="507"/>
    </location>
</feature>
<feature type="transmembrane region" description="Helical" evidence="6">
    <location>
        <begin position="174"/>
        <end position="194"/>
    </location>
</feature>
<dbReference type="OrthoDB" id="9762978at2"/>
<evidence type="ECO:0000313" key="12">
    <source>
        <dbReference type="Proteomes" id="UP000226080"/>
    </source>
</evidence>
<organism evidence="10 13">
    <name type="scientific">Aggregatibacter actinomycetemcomitans</name>
    <name type="common">Actinobacillus actinomycetemcomitans</name>
    <name type="synonym">Haemophilus actinomycetemcomitans</name>
    <dbReference type="NCBI Taxonomy" id="714"/>
    <lineage>
        <taxon>Bacteria</taxon>
        <taxon>Pseudomonadati</taxon>
        <taxon>Pseudomonadota</taxon>
        <taxon>Gammaproteobacteria</taxon>
        <taxon>Pasteurellales</taxon>
        <taxon>Pasteurellaceae</taxon>
        <taxon>Aggregatibacter</taxon>
    </lineage>
</organism>
<keyword evidence="3 6" id="KW-0812">Transmembrane</keyword>
<comment type="subcellular location">
    <subcellularLocation>
        <location evidence="1">Cell membrane</location>
        <topology evidence="1">Multi-pass membrane protein</topology>
    </subcellularLocation>
</comment>
<feature type="transmembrane region" description="Helical" evidence="6">
    <location>
        <begin position="332"/>
        <end position="353"/>
    </location>
</feature>
<feature type="transmembrane region" description="Helical" evidence="6">
    <location>
        <begin position="398"/>
        <end position="416"/>
    </location>
</feature>
<dbReference type="EMBL" id="CP012959">
    <property type="protein sequence ID" value="AMQ93119.1"/>
    <property type="molecule type" value="Genomic_DNA"/>
</dbReference>
<evidence type="ECO:0000256" key="3">
    <source>
        <dbReference type="ARBA" id="ARBA00022692"/>
    </source>
</evidence>
<proteinExistence type="predicted"/>
<reference evidence="10 13" key="3">
    <citation type="submission" date="2019-08" db="EMBL/GenBank/DDBJ databases">
        <title>Whole genome sequencing of Aggregatibacter actinomycetemcomitans cultured from blood stream infections in Denmark reveals a novel phylogenetic lineage expressing serotype a membrane O polysaccharide.</title>
        <authorList>
            <person name="Nedergaard S."/>
            <person name="Kobel C.M."/>
            <person name="Nielsen M.B."/>
            <person name="Moeller R.T."/>
            <person name="Jensen A.B."/>
            <person name="Noerskov-Lauritsen N."/>
        </authorList>
    </citation>
    <scope>NUCLEOTIDE SEQUENCE [LARGE SCALE GENOMIC DNA]</scope>
    <source>
        <strain evidence="10 13">PN_563</strain>
    </source>
</reference>
<dbReference type="Proteomes" id="UP000226080">
    <property type="component" value="Unassembled WGS sequence"/>
</dbReference>
<evidence type="ECO:0000256" key="1">
    <source>
        <dbReference type="ARBA" id="ARBA00004651"/>
    </source>
</evidence>
<evidence type="ECO:0000256" key="6">
    <source>
        <dbReference type="SAM" id="Phobius"/>
    </source>
</evidence>
<dbReference type="Proteomes" id="UP000072236">
    <property type="component" value="Chromosome"/>
</dbReference>
<feature type="transmembrane region" description="Helical" evidence="6">
    <location>
        <begin position="258"/>
        <end position="277"/>
    </location>
</feature>
<keyword evidence="12" id="KW-1185">Reference proteome</keyword>
<evidence type="ECO:0000313" key="13">
    <source>
        <dbReference type="Proteomes" id="UP000323012"/>
    </source>
</evidence>
<evidence type="ECO:0000313" key="8">
    <source>
        <dbReference type="EMBL" id="AMQ93119.1"/>
    </source>
</evidence>
<reference evidence="8 11" key="1">
    <citation type="submission" date="2015-10" db="EMBL/GenBank/DDBJ databases">
        <title>Tn-seq of a polymicrobial infection.</title>
        <authorList>
            <person name="Stacy A."/>
            <person name="Rumbaugh K.P."/>
            <person name="Whiteley M."/>
        </authorList>
    </citation>
    <scope>NUCLEOTIDE SEQUENCE [LARGE SCALE GENOMIC DNA]</scope>
    <source>
        <strain evidence="8 11">624</strain>
    </source>
</reference>
<gene>
    <name evidence="8" type="ORF">ACT75_00545</name>
    <name evidence="9" type="ORF">CQR80_02050</name>
    <name evidence="10" type="ORF">FXB79_10505</name>
</gene>
<dbReference type="GO" id="GO:0005886">
    <property type="term" value="C:plasma membrane"/>
    <property type="evidence" value="ECO:0007669"/>
    <property type="project" value="UniProtKB-SubCell"/>
</dbReference>
<feature type="transmembrane region" description="Helical" evidence="6">
    <location>
        <begin position="33"/>
        <end position="55"/>
    </location>
</feature>
<keyword evidence="4 6" id="KW-1133">Transmembrane helix</keyword>
<protein>
    <submittedName>
        <fullName evidence="8 10">Na+/H+ antiporter</fullName>
    </submittedName>
</protein>
<evidence type="ECO:0000313" key="11">
    <source>
        <dbReference type="Proteomes" id="UP000072236"/>
    </source>
</evidence>
<feature type="transmembrane region" description="Helical" evidence="6">
    <location>
        <begin position="365"/>
        <end position="392"/>
    </location>
</feature>
<evidence type="ECO:0000256" key="4">
    <source>
        <dbReference type="ARBA" id="ARBA00022989"/>
    </source>
</evidence>
<sequence>MELIDYSSSVWSVLPPLFALLLAIITRRVLLSLSVGIFVGAIMLTDVNLTSTLVYLKNNVSSLFVKEDGLNTNNINIILFLLLLGILTALLSMSGSNRAFAEWSQKQIKDRRGAKLVAASLVFVTFIDDYFHSLAVGAIARPITDKFKVSRAKLAYILDSTAAPMCVLMPVSSWGAYIITLVAGLLATYSITGYSPIGAFMAMSAMNYYAIFSILMVFFVAYFSFDIGPMARYERLALETENTQGEALSGINGHVRNLVLPIITLIIVTISAMLYTGNLALTASGKPFSILGAFENTTVGVSLVTGGVSAVIIASICILSDRLVSLHEYVKAWILGVKSMLGAILILFFAWTINNVVSDIKTGTYLASLVSYALPLAFLPALLFVLAAIMAFSTGTSWGTFGIMLPIAAAIASHAMHGSVEFMLPCLSAVMAGAVCGDHCSPVSDTTILSSTGAKCDHMDHVTSQLPYAITIATASIAGYIVVGFTYSGLLGFITTGIVLALLVLIFKKR</sequence>
<dbReference type="Proteomes" id="UP000323012">
    <property type="component" value="Unassembled WGS sequence"/>
</dbReference>
<dbReference type="EMBL" id="VSED01000039">
    <property type="protein sequence ID" value="TYA38120.1"/>
    <property type="molecule type" value="Genomic_DNA"/>
</dbReference>
<feature type="transmembrane region" description="Helical" evidence="6">
    <location>
        <begin position="206"/>
        <end position="225"/>
    </location>
</feature>
<dbReference type="Pfam" id="PF03553">
    <property type="entry name" value="Na_H_antiporter"/>
    <property type="match status" value="1"/>
</dbReference>
<feature type="transmembrane region" description="Helical" evidence="6">
    <location>
        <begin position="116"/>
        <end position="140"/>
    </location>
</feature>
<evidence type="ECO:0000259" key="7">
    <source>
        <dbReference type="Pfam" id="PF03553"/>
    </source>
</evidence>
<evidence type="ECO:0000313" key="9">
    <source>
        <dbReference type="EMBL" id="PHO21246.1"/>
    </source>
</evidence>